<evidence type="ECO:0000313" key="8">
    <source>
        <dbReference type="Proteomes" id="UP000247980"/>
    </source>
</evidence>
<reference evidence="7 8" key="1">
    <citation type="submission" date="2018-05" db="EMBL/GenBank/DDBJ databases">
        <title>Genetic diversity of glacier-inhabiting Cryobacterium bacteria in China and description of Cryobacterium mengkeensis sp. nov. and Arthrobacter glacialis sp. nov.</title>
        <authorList>
            <person name="Liu Q."/>
            <person name="Xin Y.-H."/>
        </authorList>
    </citation>
    <scope>NUCLEOTIDE SEQUENCE [LARGE SCALE GENOMIC DNA]</scope>
    <source>
        <strain evidence="7 8">B7</strain>
    </source>
</reference>
<proteinExistence type="predicted"/>
<comment type="caution">
    <text evidence="7">The sequence shown here is derived from an EMBL/GenBank/DDBJ whole genome shotgun (WGS) entry which is preliminary data.</text>
</comment>
<keyword evidence="8" id="KW-1185">Reference proteome</keyword>
<evidence type="ECO:0000259" key="5">
    <source>
        <dbReference type="SMART" id="SM00796"/>
    </source>
</evidence>
<feature type="domain" description="Carboxyltransferase" evidence="6">
    <location>
        <begin position="253"/>
        <end position="522"/>
    </location>
</feature>
<dbReference type="InterPro" id="IPR052708">
    <property type="entry name" value="PxpC"/>
</dbReference>
<evidence type="ECO:0000256" key="3">
    <source>
        <dbReference type="ARBA" id="ARBA00022840"/>
    </source>
</evidence>
<evidence type="ECO:0000313" key="7">
    <source>
        <dbReference type="EMBL" id="PYI37487.1"/>
    </source>
</evidence>
<dbReference type="GO" id="GO:0016787">
    <property type="term" value="F:hydrolase activity"/>
    <property type="evidence" value="ECO:0007669"/>
    <property type="project" value="UniProtKB-KW"/>
</dbReference>
<dbReference type="EMBL" id="QJVC01000021">
    <property type="protein sequence ID" value="PYI37487.1"/>
    <property type="molecule type" value="Genomic_DNA"/>
</dbReference>
<accession>A0A2V5JDW6</accession>
<dbReference type="Gene3D" id="3.30.1360.40">
    <property type="match status" value="1"/>
</dbReference>
<dbReference type="InterPro" id="IPR003778">
    <property type="entry name" value="CT_A_B"/>
</dbReference>
<dbReference type="NCBIfam" id="TIGR00724">
    <property type="entry name" value="urea_amlyse_rel"/>
    <property type="match status" value="1"/>
</dbReference>
<dbReference type="SMART" id="SM00796">
    <property type="entry name" value="AHS1"/>
    <property type="match status" value="1"/>
</dbReference>
<dbReference type="InterPro" id="IPR029000">
    <property type="entry name" value="Cyclophilin-like_dom_sf"/>
</dbReference>
<evidence type="ECO:0000256" key="2">
    <source>
        <dbReference type="ARBA" id="ARBA00022801"/>
    </source>
</evidence>
<feature type="region of interest" description="Disordered" evidence="4">
    <location>
        <begin position="447"/>
        <end position="468"/>
    </location>
</feature>
<dbReference type="PANTHER" id="PTHR43309:SF3">
    <property type="entry name" value="5-OXOPROLINASE SUBUNIT C"/>
    <property type="match status" value="1"/>
</dbReference>
<dbReference type="Pfam" id="PF02682">
    <property type="entry name" value="CT_C_D"/>
    <property type="match status" value="1"/>
</dbReference>
<dbReference type="PANTHER" id="PTHR43309">
    <property type="entry name" value="5-OXOPROLINASE SUBUNIT C"/>
    <property type="match status" value="1"/>
</dbReference>
<dbReference type="RefSeq" id="WP_110486402.1">
    <property type="nucleotide sequence ID" value="NZ_QJVC01000021.1"/>
</dbReference>
<dbReference type="InterPro" id="IPR003833">
    <property type="entry name" value="CT_C_D"/>
</dbReference>
<dbReference type="OrthoDB" id="9768696at2"/>
<dbReference type="Gene3D" id="2.40.100.10">
    <property type="entry name" value="Cyclophilin-like"/>
    <property type="match status" value="2"/>
</dbReference>
<keyword evidence="1" id="KW-0547">Nucleotide-binding</keyword>
<gene>
    <name evidence="7" type="ORF">CVS30_15195</name>
</gene>
<dbReference type="GO" id="GO:0005524">
    <property type="term" value="F:ATP binding"/>
    <property type="evidence" value="ECO:0007669"/>
    <property type="project" value="UniProtKB-KW"/>
</dbReference>
<feature type="domain" description="Carboxyltransferase" evidence="5">
    <location>
        <begin position="4"/>
        <end position="193"/>
    </location>
</feature>
<dbReference type="Pfam" id="PF02626">
    <property type="entry name" value="CT_A_B"/>
    <property type="match status" value="1"/>
</dbReference>
<dbReference type="AlphaFoldDB" id="A0A2V5JDW6"/>
<protein>
    <submittedName>
        <fullName evidence="7">Urea amidolyase</fullName>
    </submittedName>
</protein>
<dbReference type="SMART" id="SM00797">
    <property type="entry name" value="AHS2"/>
    <property type="match status" value="1"/>
</dbReference>
<dbReference type="Proteomes" id="UP000247980">
    <property type="component" value="Unassembled WGS sequence"/>
</dbReference>
<name>A0A2V5JDW6_9MICC</name>
<dbReference type="GO" id="GO:0016829">
    <property type="term" value="F:lyase activity"/>
    <property type="evidence" value="ECO:0007669"/>
    <property type="project" value="UniProtKB-KW"/>
</dbReference>
<evidence type="ECO:0000256" key="1">
    <source>
        <dbReference type="ARBA" id="ARBA00022741"/>
    </source>
</evidence>
<dbReference type="SUPFAM" id="SSF50891">
    <property type="entry name" value="Cyclophilin-like"/>
    <property type="match status" value="2"/>
</dbReference>
<evidence type="ECO:0000256" key="4">
    <source>
        <dbReference type="SAM" id="MobiDB-lite"/>
    </source>
</evidence>
<keyword evidence="7" id="KW-0456">Lyase</keyword>
<sequence length="522" mass="54851">MKQLHILPAGELAILIELDSLAHVMGAQVLLRQRALPGVIEIIAAAKTVFVQCDSPSALRHVMEFLDTATVEDRLPPSGTIHRIKTRYDGADLTDAARLTGLSVEALVAWHSGQRWAAAFGGFAPGFMYLAPADHRIMMPRRDTPRTVVPAGSVAVGGEFSAVYPGPTPGGWQLLGRCADTIWNIRRDPAALIQPGDGVEFVPVRELIEVTRPKALAASAPSDTRIGTPTGFTVLAPGVHTTVQDLGRPGFAHLGVPSSGALDRAALRRANSLVGNDSHAAALEIVLSGLRLKASGSHVMAVAGTSPELRISGLDGIERVVPGNAPFLLHDGEILTICAGAHGFRSYLAVRGNIEVPAVLGSRATDVLSALGQPPLTAGAFLPVARRHDGVVGTAEIAAPPTAEVSELHYRLGPRDNWFTPQSLAAFEAQTWDIGPQSNRIGLRLTGTPLSRTPEAEGAELPSEGLAHGSLQVPPSGLPVLFLADHPVTGGYPVLGVVHGSDLDKAAQLAPGARVRFRRTEA</sequence>
<organism evidence="7 8">
    <name type="scientific">Arthrobacter psychrolactophilus</name>
    <dbReference type="NCBI Taxonomy" id="92442"/>
    <lineage>
        <taxon>Bacteria</taxon>
        <taxon>Bacillati</taxon>
        <taxon>Actinomycetota</taxon>
        <taxon>Actinomycetes</taxon>
        <taxon>Micrococcales</taxon>
        <taxon>Micrococcaceae</taxon>
        <taxon>Arthrobacter</taxon>
    </lineage>
</organism>
<keyword evidence="2" id="KW-0378">Hydrolase</keyword>
<evidence type="ECO:0000259" key="6">
    <source>
        <dbReference type="SMART" id="SM00797"/>
    </source>
</evidence>
<keyword evidence="3" id="KW-0067">ATP-binding</keyword>